<dbReference type="EMBL" id="SOPW01000001">
    <property type="protein sequence ID" value="TFB24842.1"/>
    <property type="molecule type" value="Genomic_DNA"/>
</dbReference>
<dbReference type="OrthoDB" id="1640349at2"/>
<keyword evidence="1" id="KW-0812">Transmembrane</keyword>
<organism evidence="2 3">
    <name type="scientific">Filobacillus milosensis</name>
    <dbReference type="NCBI Taxonomy" id="94137"/>
    <lineage>
        <taxon>Bacteria</taxon>
        <taxon>Bacillati</taxon>
        <taxon>Bacillota</taxon>
        <taxon>Bacilli</taxon>
        <taxon>Bacillales</taxon>
        <taxon>Bacillaceae</taxon>
        <taxon>Filobacillus</taxon>
    </lineage>
</organism>
<keyword evidence="3" id="KW-1185">Reference proteome</keyword>
<protein>
    <submittedName>
        <fullName evidence="2">Sporulation protein YqfD</fullName>
    </submittedName>
</protein>
<reference evidence="2 3" key="1">
    <citation type="submission" date="2019-03" db="EMBL/GenBank/DDBJ databases">
        <authorList>
            <person name="He R.-H."/>
        </authorList>
    </citation>
    <scope>NUCLEOTIDE SEQUENCE [LARGE SCALE GENOMIC DNA]</scope>
    <source>
        <strain evidence="3">SH 714</strain>
    </source>
</reference>
<feature type="transmembrane region" description="Helical" evidence="1">
    <location>
        <begin position="88"/>
        <end position="110"/>
    </location>
</feature>
<proteinExistence type="predicted"/>
<dbReference type="NCBIfam" id="TIGR02876">
    <property type="entry name" value="spore_yqfD"/>
    <property type="match status" value="1"/>
</dbReference>
<name>A0A4Y8ISS1_9BACI</name>
<dbReference type="Pfam" id="PF06898">
    <property type="entry name" value="YqfD"/>
    <property type="match status" value="1"/>
</dbReference>
<dbReference type="PIRSF" id="PIRSF029895">
    <property type="entry name" value="SpoIV"/>
    <property type="match status" value="1"/>
</dbReference>
<evidence type="ECO:0000313" key="2">
    <source>
        <dbReference type="EMBL" id="TFB24842.1"/>
    </source>
</evidence>
<dbReference type="Proteomes" id="UP000297975">
    <property type="component" value="Unassembled WGS sequence"/>
</dbReference>
<dbReference type="RefSeq" id="WP_134338304.1">
    <property type="nucleotide sequence ID" value="NZ_SOPW01000001.1"/>
</dbReference>
<gene>
    <name evidence="2" type="primary">yqfD</name>
    <name evidence="2" type="ORF">E3U55_00170</name>
</gene>
<evidence type="ECO:0000313" key="3">
    <source>
        <dbReference type="Proteomes" id="UP000297975"/>
    </source>
</evidence>
<evidence type="ECO:0000256" key="1">
    <source>
        <dbReference type="SAM" id="Phobius"/>
    </source>
</evidence>
<sequence>MIIKKQYILDGYVDVVITGKSTERMINDLTRKGVSFYDVRKVSNHEIHLRMKYTEAFNLRNARKQYGCKIHFKKRGGVPHYYQNRRKWLPLVISIILVISFIFVLSNMVWKVEISGGSPEVRYEVDELIDSLGLNRGSFIQQMDSISNIEREIMNKVEEVSYVGIKRTGTAYHIMIEENKNNMNDLNRDPSNLVAEQTGTIQRMYVTNGRPVVKVNDFVKKDDVLVTGKLDDEKEIYTYSEGEVIAEVWYNVNGTINLATEKRDLIDDVEDHYAIKFGDYEWFPKQPRELSLLMEENKPVYFLFWKTPISIQKKYYYPESEAVETFDEEELLQDAIVEQLKRKLGQSIEVVYQKVLHQEKDSDKVKLEIFVKVLEDITKEQIIDQGD</sequence>
<keyword evidence="1" id="KW-0472">Membrane</keyword>
<accession>A0A4Y8ISS1</accession>
<dbReference type="InterPro" id="IPR010690">
    <property type="entry name" value="YqfD"/>
</dbReference>
<comment type="caution">
    <text evidence="2">The sequence shown here is derived from an EMBL/GenBank/DDBJ whole genome shotgun (WGS) entry which is preliminary data.</text>
</comment>
<dbReference type="AlphaFoldDB" id="A0A4Y8ISS1"/>
<keyword evidence="1" id="KW-1133">Transmembrane helix</keyword>